<gene>
    <name evidence="2" type="ORF">ACNJC6_01200</name>
    <name evidence="1" type="ORF">N5C10_15565</name>
</gene>
<evidence type="ECO:0000313" key="2">
    <source>
        <dbReference type="EMBL" id="SJX21581.1"/>
    </source>
</evidence>
<dbReference type="Proteomes" id="UP001159915">
    <property type="component" value="Unassembled WGS sequence"/>
</dbReference>
<accession>A0A0W8GVJ7</accession>
<organism evidence="2 3">
    <name type="scientific">Acinetobacter johnsonii</name>
    <dbReference type="NCBI Taxonomy" id="40214"/>
    <lineage>
        <taxon>Bacteria</taxon>
        <taxon>Pseudomonadati</taxon>
        <taxon>Pseudomonadota</taxon>
        <taxon>Gammaproteobacteria</taxon>
        <taxon>Moraxellales</taxon>
        <taxon>Moraxellaceae</taxon>
        <taxon>Acinetobacter</taxon>
    </lineage>
</organism>
<dbReference type="AlphaFoldDB" id="A0A0W8GVJ7"/>
<evidence type="ECO:0000313" key="1">
    <source>
        <dbReference type="EMBL" id="MDH0970583.1"/>
    </source>
</evidence>
<dbReference type="Proteomes" id="UP000196240">
    <property type="component" value="Unassembled WGS sequence"/>
</dbReference>
<dbReference type="EMBL" id="FUUY01000003">
    <property type="protein sequence ID" value="SJX21581.1"/>
    <property type="molecule type" value="Genomic_DNA"/>
</dbReference>
<dbReference type="EMBL" id="JAOCBE010000001">
    <property type="protein sequence ID" value="MDH0970583.1"/>
    <property type="molecule type" value="Genomic_DNA"/>
</dbReference>
<proteinExistence type="predicted"/>
<dbReference type="RefSeq" id="WP_058870673.1">
    <property type="nucleotide sequence ID" value="NZ_CP031011.1"/>
</dbReference>
<name>A0A0W8GVJ7_ACIJO</name>
<reference evidence="1" key="2">
    <citation type="submission" date="2022-09" db="EMBL/GenBank/DDBJ databases">
        <title>Intensive care unit water sources are persistently colonized with multi-drug resistant bacteria and are the site of extensive horizontal gene transfer of antibiotic resistance genes.</title>
        <authorList>
            <person name="Diorio-Toth L."/>
        </authorList>
    </citation>
    <scope>NUCLEOTIDE SEQUENCE</scope>
    <source>
        <strain evidence="1">GD03920</strain>
    </source>
</reference>
<protein>
    <submittedName>
        <fullName evidence="2">Uncharacterized protein</fullName>
    </submittedName>
</protein>
<sequence length="124" mass="14601">MHPDTLGTEAIRAFFTVQCCWLNNEEIYLEKGCLHCGSAATYLIYYTNPHIQKLMLAFIKKYHCVLSREQDLLDLPDFEDDYDAFLQTLEHEVNFYARLHHDIIRPFAFETVDSIFERPYALAC</sequence>
<evidence type="ECO:0000313" key="3">
    <source>
        <dbReference type="Proteomes" id="UP000196240"/>
    </source>
</evidence>
<reference evidence="2 3" key="1">
    <citation type="submission" date="2017-02" db="EMBL/GenBank/DDBJ databases">
        <authorList>
            <person name="Peterson S.W."/>
        </authorList>
    </citation>
    <scope>NUCLEOTIDE SEQUENCE [LARGE SCALE GENOMIC DNA]</scope>
    <source>
        <strain evidence="2">C6</strain>
    </source>
</reference>